<sequence>MAGRPLSRRMLQLGYVVAGLGLVVVGDLMAGALATLWGAEPAVVARIGARVIGGWAVGTALRLELARRAKPEPGLRWLLAGPLGLVAGWPLLLALLPGGVLELVPAVLRGATAQGLAPFAGAALGVVLALAVRRRRG</sequence>
<evidence type="ECO:0000256" key="1">
    <source>
        <dbReference type="SAM" id="Phobius"/>
    </source>
</evidence>
<organism evidence="2 3">
    <name type="scientific">Egibacter rhizosphaerae</name>
    <dbReference type="NCBI Taxonomy" id="1670831"/>
    <lineage>
        <taxon>Bacteria</taxon>
        <taxon>Bacillati</taxon>
        <taxon>Actinomycetota</taxon>
        <taxon>Nitriliruptoria</taxon>
        <taxon>Egibacterales</taxon>
        <taxon>Egibacteraceae</taxon>
        <taxon>Egibacter</taxon>
    </lineage>
</organism>
<reference evidence="2 3" key="1">
    <citation type="submission" date="2019-01" db="EMBL/GenBank/DDBJ databases">
        <title>Egibacter rhizosphaerae EGI 80759T.</title>
        <authorList>
            <person name="Chen D.-D."/>
            <person name="Tian Y."/>
            <person name="Jiao J.-Y."/>
            <person name="Zhang X.-T."/>
            <person name="Zhang Y.-G."/>
            <person name="Zhang Y."/>
            <person name="Xiao M."/>
            <person name="Shu W.-S."/>
            <person name="Li W.-J."/>
        </authorList>
    </citation>
    <scope>NUCLEOTIDE SEQUENCE [LARGE SCALE GENOMIC DNA]</scope>
    <source>
        <strain evidence="2 3">EGI 80759</strain>
    </source>
</reference>
<feature type="transmembrane region" description="Helical" evidence="1">
    <location>
        <begin position="116"/>
        <end position="132"/>
    </location>
</feature>
<keyword evidence="1" id="KW-0472">Membrane</keyword>
<keyword evidence="1" id="KW-1133">Transmembrane helix</keyword>
<name>A0A411YCG6_9ACTN</name>
<feature type="transmembrane region" description="Helical" evidence="1">
    <location>
        <begin position="12"/>
        <end position="37"/>
    </location>
</feature>
<dbReference type="AlphaFoldDB" id="A0A411YCG6"/>
<dbReference type="EMBL" id="CP036402">
    <property type="protein sequence ID" value="QBI18943.1"/>
    <property type="molecule type" value="Genomic_DNA"/>
</dbReference>
<keyword evidence="1" id="KW-0812">Transmembrane</keyword>
<evidence type="ECO:0000313" key="3">
    <source>
        <dbReference type="Proteomes" id="UP000291469"/>
    </source>
</evidence>
<dbReference type="KEGG" id="erz:ER308_04885"/>
<feature type="transmembrane region" description="Helical" evidence="1">
    <location>
        <begin position="43"/>
        <end position="63"/>
    </location>
</feature>
<accession>A0A411YCG6</accession>
<gene>
    <name evidence="2" type="ORF">ER308_04885</name>
</gene>
<proteinExistence type="predicted"/>
<keyword evidence="3" id="KW-1185">Reference proteome</keyword>
<feature type="transmembrane region" description="Helical" evidence="1">
    <location>
        <begin position="75"/>
        <end position="96"/>
    </location>
</feature>
<dbReference type="Proteomes" id="UP000291469">
    <property type="component" value="Chromosome"/>
</dbReference>
<evidence type="ECO:0000313" key="2">
    <source>
        <dbReference type="EMBL" id="QBI18943.1"/>
    </source>
</evidence>
<dbReference type="RefSeq" id="WP_131153940.1">
    <property type="nucleotide sequence ID" value="NZ_CP036402.1"/>
</dbReference>
<protein>
    <submittedName>
        <fullName evidence="2">Uncharacterized protein</fullName>
    </submittedName>
</protein>